<protein>
    <submittedName>
        <fullName evidence="1">Uncharacterized protein</fullName>
    </submittedName>
</protein>
<evidence type="ECO:0000313" key="1">
    <source>
        <dbReference type="EMBL" id="ADI16822.1"/>
    </source>
</evidence>
<dbReference type="AlphaFoldDB" id="E0XQY1"/>
<sequence>MAIFCSEKASPQPVPIAKSRAQGNAFGKKFVIGTGFPNNRASGSKI</sequence>
<accession>E0XQY1</accession>
<organism evidence="1">
    <name type="scientific">uncultured alpha proteobacterium HF0010_13E22</name>
    <dbReference type="NCBI Taxonomy" id="710801"/>
    <lineage>
        <taxon>Bacteria</taxon>
        <taxon>Pseudomonadati</taxon>
        <taxon>Pseudomonadota</taxon>
        <taxon>Alphaproteobacteria</taxon>
        <taxon>environmental samples</taxon>
    </lineage>
</organism>
<proteinExistence type="predicted"/>
<name>E0XQY1_9PROT</name>
<reference evidence="1" key="1">
    <citation type="journal article" date="2011" name="Environ. Microbiol.">
        <title>Time-series analyses of Monterey Bay coastal microbial picoplankton using a 'genome proxy' microarray.</title>
        <authorList>
            <person name="Rich V.I."/>
            <person name="Pham V.D."/>
            <person name="Eppley J."/>
            <person name="Shi Y."/>
            <person name="DeLong E.F."/>
        </authorList>
    </citation>
    <scope>NUCLEOTIDE SEQUENCE</scope>
</reference>
<dbReference type="EMBL" id="GU474848">
    <property type="protein sequence ID" value="ADI16822.1"/>
    <property type="molecule type" value="Genomic_DNA"/>
</dbReference>